<sequence length="121" mass="13912">MIDIIIHNEESLSINRRYEHEIKSETSEGDESDIPAVLNEVSVIMKHGSAEIFDSDYSDLIFNEGQFQLKRINEKPNNLSIINGGDSVNNKYQFLLDDNLNFESLILQRSHHEAYCSKPLE</sequence>
<accession>A0A015K3S7</accession>
<proteinExistence type="predicted"/>
<dbReference type="HOGENOM" id="CLU_2039343_0_0_1"/>
<evidence type="ECO:0000313" key="1">
    <source>
        <dbReference type="EMBL" id="EXX62089.1"/>
    </source>
</evidence>
<protein>
    <submittedName>
        <fullName evidence="1">Uncharacterized protein</fullName>
    </submittedName>
</protein>
<evidence type="ECO:0000313" key="2">
    <source>
        <dbReference type="Proteomes" id="UP000022910"/>
    </source>
</evidence>
<name>A0A015K3S7_RHIIW</name>
<reference evidence="1 2" key="1">
    <citation type="submission" date="2014-02" db="EMBL/GenBank/DDBJ databases">
        <title>Single nucleus genome sequencing reveals high similarity among nuclei of an endomycorrhizal fungus.</title>
        <authorList>
            <person name="Lin K."/>
            <person name="Geurts R."/>
            <person name="Zhang Z."/>
            <person name="Limpens E."/>
            <person name="Saunders D.G."/>
            <person name="Mu D."/>
            <person name="Pang E."/>
            <person name="Cao H."/>
            <person name="Cha H."/>
            <person name="Lin T."/>
            <person name="Zhou Q."/>
            <person name="Shang Y."/>
            <person name="Li Y."/>
            <person name="Ivanov S."/>
            <person name="Sharma T."/>
            <person name="Velzen R.V."/>
            <person name="Ruijter N.D."/>
            <person name="Aanen D.K."/>
            <person name="Win J."/>
            <person name="Kamoun S."/>
            <person name="Bisseling T."/>
            <person name="Huang S."/>
        </authorList>
    </citation>
    <scope>NUCLEOTIDE SEQUENCE [LARGE SCALE GENOMIC DNA]</scope>
    <source>
        <strain evidence="2">DAOM197198w</strain>
    </source>
</reference>
<dbReference type="OrthoDB" id="2396477at2759"/>
<comment type="caution">
    <text evidence="1">The sequence shown here is derived from an EMBL/GenBank/DDBJ whole genome shotgun (WGS) entry which is preliminary data.</text>
</comment>
<gene>
    <name evidence="1" type="ORF">RirG_165050</name>
</gene>
<dbReference type="AlphaFoldDB" id="A0A015K3S7"/>
<organism evidence="1 2">
    <name type="scientific">Rhizophagus irregularis (strain DAOM 197198w)</name>
    <name type="common">Glomus intraradices</name>
    <dbReference type="NCBI Taxonomy" id="1432141"/>
    <lineage>
        <taxon>Eukaryota</taxon>
        <taxon>Fungi</taxon>
        <taxon>Fungi incertae sedis</taxon>
        <taxon>Mucoromycota</taxon>
        <taxon>Glomeromycotina</taxon>
        <taxon>Glomeromycetes</taxon>
        <taxon>Glomerales</taxon>
        <taxon>Glomeraceae</taxon>
        <taxon>Rhizophagus</taxon>
    </lineage>
</organism>
<dbReference type="Proteomes" id="UP000022910">
    <property type="component" value="Unassembled WGS sequence"/>
</dbReference>
<keyword evidence="2" id="KW-1185">Reference proteome</keyword>
<dbReference type="EMBL" id="JEMT01024910">
    <property type="protein sequence ID" value="EXX62089.1"/>
    <property type="molecule type" value="Genomic_DNA"/>
</dbReference>